<organism evidence="2 3">
    <name type="scientific">Geodermatophilus obscurus</name>
    <dbReference type="NCBI Taxonomy" id="1861"/>
    <lineage>
        <taxon>Bacteria</taxon>
        <taxon>Bacillati</taxon>
        <taxon>Actinomycetota</taxon>
        <taxon>Actinomycetes</taxon>
        <taxon>Geodermatophilales</taxon>
        <taxon>Geodermatophilaceae</taxon>
        <taxon>Geodermatophilus</taxon>
    </lineage>
</organism>
<dbReference type="CDD" id="cd00093">
    <property type="entry name" value="HTH_XRE"/>
    <property type="match status" value="1"/>
</dbReference>
<dbReference type="PANTHER" id="PTHR35010">
    <property type="entry name" value="BLL4672 PROTEIN-RELATED"/>
    <property type="match status" value="1"/>
</dbReference>
<evidence type="ECO:0000259" key="1">
    <source>
        <dbReference type="PROSITE" id="PS50943"/>
    </source>
</evidence>
<evidence type="ECO:0000313" key="2">
    <source>
        <dbReference type="EMBL" id="SFN88666.1"/>
    </source>
</evidence>
<dbReference type="EMBL" id="FOWE01000001">
    <property type="protein sequence ID" value="SFN88666.1"/>
    <property type="molecule type" value="Genomic_DNA"/>
</dbReference>
<dbReference type="SUPFAM" id="SSF47413">
    <property type="entry name" value="lambda repressor-like DNA-binding domains"/>
    <property type="match status" value="1"/>
</dbReference>
<evidence type="ECO:0000313" key="3">
    <source>
        <dbReference type="Proteomes" id="UP000183642"/>
    </source>
</evidence>
<dbReference type="AlphaFoldDB" id="A0A1I5CP63"/>
<gene>
    <name evidence="2" type="ORF">SAMN05660359_00435</name>
</gene>
<dbReference type="Pfam" id="PF17765">
    <property type="entry name" value="MLTR_LBD"/>
    <property type="match status" value="1"/>
</dbReference>
<feature type="domain" description="HTH cro/C1-type" evidence="1">
    <location>
        <begin position="30"/>
        <end position="83"/>
    </location>
</feature>
<dbReference type="InterPro" id="IPR001387">
    <property type="entry name" value="Cro/C1-type_HTH"/>
</dbReference>
<dbReference type="InterPro" id="IPR010982">
    <property type="entry name" value="Lambda_DNA-bd_dom_sf"/>
</dbReference>
<accession>A0A1I5CP63</accession>
<dbReference type="SMART" id="SM00530">
    <property type="entry name" value="HTH_XRE"/>
    <property type="match status" value="1"/>
</dbReference>
<proteinExistence type="predicted"/>
<name>A0A1I5CP63_9ACTN</name>
<dbReference type="InterPro" id="IPR041413">
    <property type="entry name" value="MLTR_LBD"/>
</dbReference>
<protein>
    <submittedName>
        <fullName evidence="2">Helix-turn-helix domain-containing protein</fullName>
    </submittedName>
</protein>
<reference evidence="3" key="1">
    <citation type="submission" date="2016-10" db="EMBL/GenBank/DDBJ databases">
        <authorList>
            <person name="Varghese N."/>
            <person name="Submissions S."/>
        </authorList>
    </citation>
    <scope>NUCLEOTIDE SEQUENCE [LARGE SCALE GENOMIC DNA]</scope>
    <source>
        <strain evidence="3">DSM 43161</strain>
    </source>
</reference>
<dbReference type="OrthoDB" id="3608749at2"/>
<dbReference type="PROSITE" id="PS50943">
    <property type="entry name" value="HTH_CROC1"/>
    <property type="match status" value="1"/>
</dbReference>
<dbReference type="Gene3D" id="3.30.450.180">
    <property type="match status" value="1"/>
</dbReference>
<dbReference type="PANTHER" id="PTHR35010:SF2">
    <property type="entry name" value="BLL4672 PROTEIN"/>
    <property type="match status" value="1"/>
</dbReference>
<dbReference type="Gene3D" id="1.10.260.40">
    <property type="entry name" value="lambda repressor-like DNA-binding domains"/>
    <property type="match status" value="1"/>
</dbReference>
<keyword evidence="3" id="KW-1185">Reference proteome</keyword>
<dbReference type="GO" id="GO:0003677">
    <property type="term" value="F:DNA binding"/>
    <property type="evidence" value="ECO:0007669"/>
    <property type="project" value="InterPro"/>
</dbReference>
<sequence length="294" mass="32687">MAIDRAGLAEFLRERRSALQPEDVGLPRGQRRRTAGLRREEVAGLCHMSTDYYTRLERERGPHPSVQMIASIAQGLHLDLDERDHLHRLAGHQPPPRGASSEHISPGLLRIFDRLGDTAAEIVTEVGETLRQTPLGIALVGDATRYTGPARSRGYRWFTDPAARALYVAEDHAHMSRMYAAGLRALLAMRGPGSRAAYLADLLLAESEEFRTLWETHEVGIHLNEVKRYHHPEVGRLELNCQTLIDPHQAHRLMVYTAAPGTDNYDKLEMLAVIGAQSLCTTRSGTVGAEPGDR</sequence>
<dbReference type="RefSeq" id="WP_075011846.1">
    <property type="nucleotide sequence ID" value="NZ_FOWE01000001.1"/>
</dbReference>
<dbReference type="Proteomes" id="UP000183642">
    <property type="component" value="Unassembled WGS sequence"/>
</dbReference>
<dbReference type="Pfam" id="PF13560">
    <property type="entry name" value="HTH_31"/>
    <property type="match status" value="1"/>
</dbReference>